<evidence type="ECO:0000259" key="6">
    <source>
        <dbReference type="PROSITE" id="PS51085"/>
    </source>
</evidence>
<dbReference type="PRINTS" id="PR00419">
    <property type="entry name" value="ADXRDTASE"/>
</dbReference>
<dbReference type="GO" id="GO:0016491">
    <property type="term" value="F:oxidoreductase activity"/>
    <property type="evidence" value="ECO:0007669"/>
    <property type="project" value="InterPro"/>
</dbReference>
<dbReference type="Pfam" id="PF13510">
    <property type="entry name" value="Fer2_4"/>
    <property type="match status" value="1"/>
</dbReference>
<dbReference type="SMART" id="SM00926">
    <property type="entry name" value="Molybdop_Fe4S4"/>
    <property type="match status" value="1"/>
</dbReference>
<dbReference type="SUPFAM" id="SSF46548">
    <property type="entry name" value="alpha-helical ferredoxin"/>
    <property type="match status" value="2"/>
</dbReference>
<dbReference type="PROSITE" id="PS51085">
    <property type="entry name" value="2FE2S_FER_2"/>
    <property type="match status" value="1"/>
</dbReference>
<dbReference type="Gene3D" id="3.30.70.20">
    <property type="match status" value="1"/>
</dbReference>
<dbReference type="PANTHER" id="PTHR42783:SF3">
    <property type="entry name" value="GLUTAMATE SYNTHASE [NADPH] SMALL CHAIN-RELATED"/>
    <property type="match status" value="1"/>
</dbReference>
<keyword evidence="4" id="KW-0408">Iron</keyword>
<accession>A0A5D8QAZ2</accession>
<sequence length="1033" mass="114157">MIRLSIDGKQVYGYKGQTILEIARQNGIDIPTLCFDERLEPYGSCGMCVVEVEGSKKLLRSCATEAADGMVVNTKSPRVVEARRFTLELLLSEHRGDCRPPCVLACPTHCDAQGYAALINNGQYEEALKLIKETVPLPASVGRICPHPCEEACRRGMVDEPVSICNLKRFVGDYDLALENPYMPEIKPSNGMKVAVIGSGPAGLSAAYFLKKDGYDVTIFEKMPEAGGMLRYGIPEYRLPKSVLAKEISLIEEMGVDIRTNSALGRDFTIDSLKAQGFDAVLLAVGAQDSSSLRVPGEDAEGVLGGVEFLRRVALNQPIVLGRRVIVVGGGNTAMDAARTALRLGADEVAVVYRRTKDEMPARREEIEEAEEEGIRFIYLAGPKEVVVEDGKMAGVKFQKMQLGEPDASGRRSPVPIPGEELYIEADTCIAAIGQQIDSTGLDGISISRNRIVIEDGTYRTSIPYVFAAGDAVTGPDIAVRAIATGKEAAFAIESYLSGELKPIKLPYLVKQDDISTKDLEGREKIARNQPVLLEPELRKDNFREYLQTFDEESARAEGARCLECGCLDYFDCKLYQYSNIYDVNPEKLPGVKPKREKDYSGVNILRDPNKCILCGLCVRVCDEIAGAATLGYVRRGFEAVTKPEFENPLANSTCIFCGECAYVCPTGAIMSVNSNTKPVPVKVKETVTTCTGCSLTCPVTVESRGDMMIRIKPYMESGLDEALLCRKGSFGFDWVNGKYVVEEPMIRDRDGLKTIDMDNALRTMVKEVMRFNSANHGKLALLASPSVTNEEGLAAKKLFEGFIADNMFYTIGRYTNVETLSLKEIEMADVVITRGLDIKDCPQVFYWARKAIKMGGKHYNEGYDVDMLKQAKRPYVVYREELADEIKEMEGLNPRLKAIPVRYGANINGLTAMGYNAIAREELAEKINKGEVLGLITLGNIDGLNQPAMGNLHLLIDITPIEKDLRPYVDMVIPFTSPLEKDGTIESDYGIKRLRSAIDRRCSMRTLSKMAEYFKKDIKQTGSDHEEHIYLR</sequence>
<dbReference type="AlphaFoldDB" id="A0A5D8QAZ2"/>
<dbReference type="RefSeq" id="WP_149545535.1">
    <property type="nucleotide sequence ID" value="NZ_VTPS01000012.1"/>
</dbReference>
<dbReference type="FunFam" id="3.30.70.20:FF:000035">
    <property type="entry name" value="Iron hydrogenase 1"/>
    <property type="match status" value="1"/>
</dbReference>
<evidence type="ECO:0000256" key="2">
    <source>
        <dbReference type="ARBA" id="ARBA00022723"/>
    </source>
</evidence>
<keyword evidence="5" id="KW-0411">Iron-sulfur</keyword>
<dbReference type="Pfam" id="PF07992">
    <property type="entry name" value="Pyr_redox_2"/>
    <property type="match status" value="1"/>
</dbReference>
<dbReference type="InterPro" id="IPR017896">
    <property type="entry name" value="4Fe4S_Fe-S-bd"/>
</dbReference>
<dbReference type="EMBL" id="VTPS01000012">
    <property type="protein sequence ID" value="TZE81557.1"/>
    <property type="molecule type" value="Genomic_DNA"/>
</dbReference>
<evidence type="ECO:0000256" key="5">
    <source>
        <dbReference type="ARBA" id="ARBA00023014"/>
    </source>
</evidence>
<dbReference type="GO" id="GO:0051539">
    <property type="term" value="F:4 iron, 4 sulfur cluster binding"/>
    <property type="evidence" value="ECO:0007669"/>
    <property type="project" value="UniProtKB-KW"/>
</dbReference>
<keyword evidence="2" id="KW-0479">Metal-binding</keyword>
<dbReference type="InterPro" id="IPR028261">
    <property type="entry name" value="DPD_II"/>
</dbReference>
<dbReference type="PANTHER" id="PTHR42783">
    <property type="entry name" value="GLUTAMATE SYNTHASE [NADPH] SMALL CHAIN"/>
    <property type="match status" value="1"/>
</dbReference>
<keyword evidence="3" id="KW-0677">Repeat</keyword>
<dbReference type="SUPFAM" id="SSF51971">
    <property type="entry name" value="Nucleotide-binding domain"/>
    <property type="match status" value="1"/>
</dbReference>
<evidence type="ECO:0000259" key="7">
    <source>
        <dbReference type="PROSITE" id="PS51379"/>
    </source>
</evidence>
<dbReference type="Pfam" id="PF14691">
    <property type="entry name" value="Fer4_20"/>
    <property type="match status" value="1"/>
</dbReference>
<evidence type="ECO:0000256" key="3">
    <source>
        <dbReference type="ARBA" id="ARBA00022737"/>
    </source>
</evidence>
<dbReference type="CDD" id="cd00207">
    <property type="entry name" value="fer2"/>
    <property type="match status" value="1"/>
</dbReference>
<dbReference type="InterPro" id="IPR001041">
    <property type="entry name" value="2Fe-2S_ferredoxin-type"/>
</dbReference>
<dbReference type="SUPFAM" id="SSF53706">
    <property type="entry name" value="Formate dehydrogenase/DMSO reductase, domains 1-3"/>
    <property type="match status" value="1"/>
</dbReference>
<organism evidence="9 10">
    <name type="scientific">Calorimonas adulescens</name>
    <dbReference type="NCBI Taxonomy" id="2606906"/>
    <lineage>
        <taxon>Bacteria</taxon>
        <taxon>Bacillati</taxon>
        <taxon>Bacillota</taxon>
        <taxon>Clostridia</taxon>
        <taxon>Thermoanaerobacterales</taxon>
        <taxon>Thermoanaerobacteraceae</taxon>
        <taxon>Calorimonas</taxon>
    </lineage>
</organism>
<keyword evidence="1" id="KW-0004">4Fe-4S</keyword>
<feature type="domain" description="2Fe-2S ferredoxin-type" evidence="6">
    <location>
        <begin position="1"/>
        <end position="78"/>
    </location>
</feature>
<evidence type="ECO:0000259" key="8">
    <source>
        <dbReference type="PROSITE" id="PS51669"/>
    </source>
</evidence>
<dbReference type="Pfam" id="PF12838">
    <property type="entry name" value="Fer4_7"/>
    <property type="match status" value="1"/>
</dbReference>
<evidence type="ECO:0000256" key="1">
    <source>
        <dbReference type="ARBA" id="ARBA00022485"/>
    </source>
</evidence>
<proteinExistence type="predicted"/>
<dbReference type="PROSITE" id="PS51379">
    <property type="entry name" value="4FE4S_FER_2"/>
    <property type="match status" value="2"/>
</dbReference>
<evidence type="ECO:0000256" key="4">
    <source>
        <dbReference type="ARBA" id="ARBA00023004"/>
    </source>
</evidence>
<dbReference type="PROSITE" id="PS00198">
    <property type="entry name" value="4FE4S_FER_1"/>
    <property type="match status" value="1"/>
</dbReference>
<dbReference type="PROSITE" id="PS51669">
    <property type="entry name" value="4FE4S_MOW_BIS_MGD"/>
    <property type="match status" value="1"/>
</dbReference>
<dbReference type="Gene3D" id="3.30.200.210">
    <property type="match status" value="1"/>
</dbReference>
<dbReference type="Pfam" id="PF04879">
    <property type="entry name" value="Molybdop_Fe4S4"/>
    <property type="match status" value="1"/>
</dbReference>
<feature type="domain" description="4Fe-4S Mo/W bis-MGD-type" evidence="8">
    <location>
        <begin position="684"/>
        <end position="740"/>
    </location>
</feature>
<reference evidence="9 10" key="1">
    <citation type="submission" date="2019-08" db="EMBL/GenBank/DDBJ databases">
        <title>Calorimonas adulescens gen. nov., sp. nov., an anaerobic thermophilic bacterium from Sakhalin hot spring.</title>
        <authorList>
            <person name="Khomyakova M.A."/>
            <person name="Merkel A.Y."/>
            <person name="Novikov A."/>
            <person name="Bonch-Osmolovskaya E.A."/>
            <person name="Slobodkin A.I."/>
        </authorList>
    </citation>
    <scope>NUCLEOTIDE SEQUENCE [LARGE SCALE GENOMIC DNA]</scope>
    <source>
        <strain evidence="9 10">A05MB</strain>
    </source>
</reference>
<dbReference type="InterPro" id="IPR036010">
    <property type="entry name" value="2Fe-2S_ferredoxin-like_sf"/>
</dbReference>
<evidence type="ECO:0000313" key="10">
    <source>
        <dbReference type="Proteomes" id="UP000322976"/>
    </source>
</evidence>
<dbReference type="SUPFAM" id="SSF54862">
    <property type="entry name" value="4Fe-4S ferredoxins"/>
    <property type="match status" value="1"/>
</dbReference>
<feature type="domain" description="4Fe-4S ferredoxin-type" evidence="7">
    <location>
        <begin position="642"/>
        <end position="676"/>
    </location>
</feature>
<dbReference type="InterPro" id="IPR023753">
    <property type="entry name" value="FAD/NAD-binding_dom"/>
</dbReference>
<dbReference type="InterPro" id="IPR017900">
    <property type="entry name" value="4Fe4S_Fe_S_CS"/>
</dbReference>
<dbReference type="Gene3D" id="3.10.20.740">
    <property type="match status" value="1"/>
</dbReference>
<comment type="caution">
    <text evidence="9">The sequence shown here is derived from an EMBL/GenBank/DDBJ whole genome shotgun (WGS) entry which is preliminary data.</text>
</comment>
<feature type="domain" description="4Fe-4S ferredoxin-type" evidence="7">
    <location>
        <begin position="603"/>
        <end position="634"/>
    </location>
</feature>
<dbReference type="InterPro" id="IPR036188">
    <property type="entry name" value="FAD/NAD-bd_sf"/>
</dbReference>
<dbReference type="InterPro" id="IPR006963">
    <property type="entry name" value="Mopterin_OxRdtase_4Fe-4S_dom"/>
</dbReference>
<dbReference type="GO" id="GO:0046872">
    <property type="term" value="F:metal ion binding"/>
    <property type="evidence" value="ECO:0007669"/>
    <property type="project" value="UniProtKB-KW"/>
</dbReference>
<evidence type="ECO:0000313" key="9">
    <source>
        <dbReference type="EMBL" id="TZE81557.1"/>
    </source>
</evidence>
<dbReference type="Proteomes" id="UP000322976">
    <property type="component" value="Unassembled WGS sequence"/>
</dbReference>
<dbReference type="Gene3D" id="3.50.50.60">
    <property type="entry name" value="FAD/NAD(P)-binding domain"/>
    <property type="match status" value="2"/>
</dbReference>
<keyword evidence="10" id="KW-1185">Reference proteome</keyword>
<gene>
    <name evidence="9" type="ORF">FWJ32_08535</name>
</gene>
<protein>
    <submittedName>
        <fullName evidence="9">NAD(P)-binding protein</fullName>
    </submittedName>
</protein>
<dbReference type="SUPFAM" id="SSF54292">
    <property type="entry name" value="2Fe-2S ferredoxin-like"/>
    <property type="match status" value="1"/>
</dbReference>
<name>A0A5D8QAZ2_9THEO</name>